<sequence length="65" mass="7204">MCWDDAFFLRRCHFHDAGCLLLLLRWWSGGHCAGLKGLDGGSLQVLDQCSLQTGQGKLREGGRGR</sequence>
<dbReference type="EMBL" id="VSRR010151891">
    <property type="protein sequence ID" value="MPD06569.1"/>
    <property type="molecule type" value="Genomic_DNA"/>
</dbReference>
<keyword evidence="1" id="KW-0732">Signal</keyword>
<name>A0A5B7KMP3_PORTR</name>
<feature type="signal peptide" evidence="1">
    <location>
        <begin position="1"/>
        <end position="32"/>
    </location>
</feature>
<comment type="caution">
    <text evidence="2">The sequence shown here is derived from an EMBL/GenBank/DDBJ whole genome shotgun (WGS) entry which is preliminary data.</text>
</comment>
<accession>A0A5B7KMP3</accession>
<organism evidence="2 3">
    <name type="scientific">Portunus trituberculatus</name>
    <name type="common">Swimming crab</name>
    <name type="synonym">Neptunus trituberculatus</name>
    <dbReference type="NCBI Taxonomy" id="210409"/>
    <lineage>
        <taxon>Eukaryota</taxon>
        <taxon>Metazoa</taxon>
        <taxon>Ecdysozoa</taxon>
        <taxon>Arthropoda</taxon>
        <taxon>Crustacea</taxon>
        <taxon>Multicrustacea</taxon>
        <taxon>Malacostraca</taxon>
        <taxon>Eumalacostraca</taxon>
        <taxon>Eucarida</taxon>
        <taxon>Decapoda</taxon>
        <taxon>Pleocyemata</taxon>
        <taxon>Brachyura</taxon>
        <taxon>Eubrachyura</taxon>
        <taxon>Portunoidea</taxon>
        <taxon>Portunidae</taxon>
        <taxon>Portuninae</taxon>
        <taxon>Portunus</taxon>
    </lineage>
</organism>
<gene>
    <name evidence="2" type="ORF">E2C01_102386</name>
</gene>
<dbReference type="Proteomes" id="UP000324222">
    <property type="component" value="Unassembled WGS sequence"/>
</dbReference>
<protein>
    <submittedName>
        <fullName evidence="2">Uncharacterized protein</fullName>
    </submittedName>
</protein>
<keyword evidence="3" id="KW-1185">Reference proteome</keyword>
<reference evidence="2 3" key="1">
    <citation type="submission" date="2019-05" db="EMBL/GenBank/DDBJ databases">
        <title>Another draft genome of Portunus trituberculatus and its Hox gene families provides insights of decapod evolution.</title>
        <authorList>
            <person name="Jeong J.-H."/>
            <person name="Song I."/>
            <person name="Kim S."/>
            <person name="Choi T."/>
            <person name="Kim D."/>
            <person name="Ryu S."/>
            <person name="Kim W."/>
        </authorList>
    </citation>
    <scope>NUCLEOTIDE SEQUENCE [LARGE SCALE GENOMIC DNA]</scope>
    <source>
        <tissue evidence="2">Muscle</tissue>
    </source>
</reference>
<proteinExistence type="predicted"/>
<feature type="chain" id="PRO_5022851710" evidence="1">
    <location>
        <begin position="33"/>
        <end position="65"/>
    </location>
</feature>
<dbReference type="AlphaFoldDB" id="A0A5B7KMP3"/>
<evidence type="ECO:0000313" key="3">
    <source>
        <dbReference type="Proteomes" id="UP000324222"/>
    </source>
</evidence>
<evidence type="ECO:0000256" key="1">
    <source>
        <dbReference type="SAM" id="SignalP"/>
    </source>
</evidence>
<evidence type="ECO:0000313" key="2">
    <source>
        <dbReference type="EMBL" id="MPD06569.1"/>
    </source>
</evidence>